<feature type="domain" description="Cathepsin propeptide inhibitor" evidence="10">
    <location>
        <begin position="30"/>
        <end position="72"/>
    </location>
</feature>
<evidence type="ECO:0000256" key="8">
    <source>
        <dbReference type="SAM" id="SignalP"/>
    </source>
</evidence>
<keyword evidence="5" id="KW-0865">Zymogen</keyword>
<dbReference type="InterPro" id="IPR025661">
    <property type="entry name" value="Pept_asp_AS"/>
</dbReference>
<dbReference type="Gene3D" id="3.90.70.10">
    <property type="entry name" value="Cysteine proteinases"/>
    <property type="match status" value="1"/>
</dbReference>
<dbReference type="SMART" id="SM00848">
    <property type="entry name" value="Inhibitor_I29"/>
    <property type="match status" value="1"/>
</dbReference>
<dbReference type="InterPro" id="IPR000169">
    <property type="entry name" value="Pept_cys_AS"/>
</dbReference>
<evidence type="ECO:0000313" key="12">
    <source>
        <dbReference type="Proteomes" id="UP001221898"/>
    </source>
</evidence>
<dbReference type="Proteomes" id="UP001221898">
    <property type="component" value="Unassembled WGS sequence"/>
</dbReference>
<evidence type="ECO:0000259" key="9">
    <source>
        <dbReference type="SMART" id="SM00645"/>
    </source>
</evidence>
<evidence type="ECO:0000256" key="1">
    <source>
        <dbReference type="ARBA" id="ARBA00008455"/>
    </source>
</evidence>
<dbReference type="Pfam" id="PF00112">
    <property type="entry name" value="Peptidase_C1"/>
    <property type="match status" value="1"/>
</dbReference>
<dbReference type="AlphaFoldDB" id="A0AAD7RFX0"/>
<dbReference type="InterPro" id="IPR038765">
    <property type="entry name" value="Papain-like_cys_pep_sf"/>
</dbReference>
<dbReference type="PANTHER" id="PTHR12411">
    <property type="entry name" value="CYSTEINE PROTEASE FAMILY C1-RELATED"/>
    <property type="match status" value="1"/>
</dbReference>
<evidence type="ECO:0000256" key="2">
    <source>
        <dbReference type="ARBA" id="ARBA00022670"/>
    </source>
</evidence>
<keyword evidence="4" id="KW-0788">Thiol protease</keyword>
<comment type="similarity">
    <text evidence="1">Belongs to the peptidase C1 family.</text>
</comment>
<evidence type="ECO:0000256" key="6">
    <source>
        <dbReference type="ARBA" id="ARBA00023157"/>
    </source>
</evidence>
<dbReference type="PROSITE" id="PS00139">
    <property type="entry name" value="THIOL_PROTEASE_CYS"/>
    <property type="match status" value="1"/>
</dbReference>
<dbReference type="Pfam" id="PF08246">
    <property type="entry name" value="Inhibitor_I29"/>
    <property type="match status" value="1"/>
</dbReference>
<organism evidence="11 12">
    <name type="scientific">Aldrovandia affinis</name>
    <dbReference type="NCBI Taxonomy" id="143900"/>
    <lineage>
        <taxon>Eukaryota</taxon>
        <taxon>Metazoa</taxon>
        <taxon>Chordata</taxon>
        <taxon>Craniata</taxon>
        <taxon>Vertebrata</taxon>
        <taxon>Euteleostomi</taxon>
        <taxon>Actinopterygii</taxon>
        <taxon>Neopterygii</taxon>
        <taxon>Teleostei</taxon>
        <taxon>Notacanthiformes</taxon>
        <taxon>Halosauridae</taxon>
        <taxon>Aldrovandia</taxon>
    </lineage>
</organism>
<keyword evidence="3" id="KW-0378">Hydrolase</keyword>
<dbReference type="SMART" id="SM00645">
    <property type="entry name" value="Pept_C1"/>
    <property type="match status" value="1"/>
</dbReference>
<evidence type="ECO:0000256" key="5">
    <source>
        <dbReference type="ARBA" id="ARBA00023145"/>
    </source>
</evidence>
<sequence>MHTLQSLFLLALWISGHASSALDLSLNGQWKQWKSQHGKEYDDQLQEAQRRLIWEKNLRTMEKHNLEASLTIMVQSSKYIHPHNDRRGGQRHAQRSEWGGGARSPRQPDVQHPGRAPPPPLEVDWRDKGLVSPIRNQGACGSCWAFSVAGAMEGLMKQKTGKLTPLSPQNLLDCSRSYGNHGCKGGYLSKTFKYIIGNKGIDSDSSYPYEYREGKCRYSLGNRAGYCSGYQILPAGNEKALQYAVANVGPISVGINALLPSFHYYRGGLYDEPQCGSKNTNHAVLVVGYGTDKGQDFWLVKNSWGTAWGEKGFVRMARNKNNLCGIANFPIYPTM</sequence>
<dbReference type="InterPro" id="IPR025660">
    <property type="entry name" value="Pept_his_AS"/>
</dbReference>
<evidence type="ECO:0000256" key="7">
    <source>
        <dbReference type="SAM" id="MobiDB-lite"/>
    </source>
</evidence>
<protein>
    <recommendedName>
        <fullName evidence="13">Cathepsin S</fullName>
    </recommendedName>
</protein>
<dbReference type="FunFam" id="3.90.70.10:FF:000006">
    <property type="entry name" value="Cathepsin S"/>
    <property type="match status" value="1"/>
</dbReference>
<feature type="chain" id="PRO_5042219827" description="Cathepsin S" evidence="8">
    <location>
        <begin position="19"/>
        <end position="335"/>
    </location>
</feature>
<evidence type="ECO:0000256" key="4">
    <source>
        <dbReference type="ARBA" id="ARBA00022807"/>
    </source>
</evidence>
<gene>
    <name evidence="11" type="ORF">AAFF_G00221340</name>
</gene>
<dbReference type="EMBL" id="JAINUG010000294">
    <property type="protein sequence ID" value="KAJ8383434.1"/>
    <property type="molecule type" value="Genomic_DNA"/>
</dbReference>
<dbReference type="PROSITE" id="PS00639">
    <property type="entry name" value="THIOL_PROTEASE_HIS"/>
    <property type="match status" value="1"/>
</dbReference>
<comment type="caution">
    <text evidence="11">The sequence shown here is derived from an EMBL/GenBank/DDBJ whole genome shotgun (WGS) entry which is preliminary data.</text>
</comment>
<feature type="domain" description="Peptidase C1A papain C-terminal" evidence="9">
    <location>
        <begin position="119"/>
        <end position="334"/>
    </location>
</feature>
<evidence type="ECO:0000259" key="10">
    <source>
        <dbReference type="SMART" id="SM00848"/>
    </source>
</evidence>
<dbReference type="InterPro" id="IPR039417">
    <property type="entry name" value="Peptidase_C1A_papain-like"/>
</dbReference>
<keyword evidence="8" id="KW-0732">Signal</keyword>
<evidence type="ECO:0000313" key="11">
    <source>
        <dbReference type="EMBL" id="KAJ8383434.1"/>
    </source>
</evidence>
<dbReference type="GO" id="GO:0006508">
    <property type="term" value="P:proteolysis"/>
    <property type="evidence" value="ECO:0007669"/>
    <property type="project" value="UniProtKB-KW"/>
</dbReference>
<name>A0AAD7RFX0_9TELE</name>
<keyword evidence="2" id="KW-0645">Protease</keyword>
<evidence type="ECO:0008006" key="13">
    <source>
        <dbReference type="Google" id="ProtNLM"/>
    </source>
</evidence>
<keyword evidence="6" id="KW-1015">Disulfide bond</keyword>
<dbReference type="InterPro" id="IPR000668">
    <property type="entry name" value="Peptidase_C1A_C"/>
</dbReference>
<dbReference type="GO" id="GO:0008234">
    <property type="term" value="F:cysteine-type peptidase activity"/>
    <property type="evidence" value="ECO:0007669"/>
    <property type="project" value="UniProtKB-KW"/>
</dbReference>
<dbReference type="PROSITE" id="PS00640">
    <property type="entry name" value="THIOL_PROTEASE_ASN"/>
    <property type="match status" value="1"/>
</dbReference>
<feature type="region of interest" description="Disordered" evidence="7">
    <location>
        <begin position="79"/>
        <end position="126"/>
    </location>
</feature>
<dbReference type="SUPFAM" id="SSF54001">
    <property type="entry name" value="Cysteine proteinases"/>
    <property type="match status" value="1"/>
</dbReference>
<proteinExistence type="inferred from homology"/>
<dbReference type="InterPro" id="IPR013201">
    <property type="entry name" value="Prot_inhib_I29"/>
</dbReference>
<evidence type="ECO:0000256" key="3">
    <source>
        <dbReference type="ARBA" id="ARBA00022801"/>
    </source>
</evidence>
<dbReference type="InterPro" id="IPR013128">
    <property type="entry name" value="Peptidase_C1A"/>
</dbReference>
<feature type="signal peptide" evidence="8">
    <location>
        <begin position="1"/>
        <end position="18"/>
    </location>
</feature>
<dbReference type="PRINTS" id="PR00705">
    <property type="entry name" value="PAPAIN"/>
</dbReference>
<accession>A0AAD7RFX0</accession>
<dbReference type="CDD" id="cd02248">
    <property type="entry name" value="Peptidase_C1A"/>
    <property type="match status" value="1"/>
</dbReference>
<reference evidence="11" key="1">
    <citation type="journal article" date="2023" name="Science">
        <title>Genome structures resolve the early diversification of teleost fishes.</title>
        <authorList>
            <person name="Parey E."/>
            <person name="Louis A."/>
            <person name="Montfort J."/>
            <person name="Bouchez O."/>
            <person name="Roques C."/>
            <person name="Iampietro C."/>
            <person name="Lluch J."/>
            <person name="Castinel A."/>
            <person name="Donnadieu C."/>
            <person name="Desvignes T."/>
            <person name="Floi Bucao C."/>
            <person name="Jouanno E."/>
            <person name="Wen M."/>
            <person name="Mejri S."/>
            <person name="Dirks R."/>
            <person name="Jansen H."/>
            <person name="Henkel C."/>
            <person name="Chen W.J."/>
            <person name="Zahm M."/>
            <person name="Cabau C."/>
            <person name="Klopp C."/>
            <person name="Thompson A.W."/>
            <person name="Robinson-Rechavi M."/>
            <person name="Braasch I."/>
            <person name="Lecointre G."/>
            <person name="Bobe J."/>
            <person name="Postlethwait J.H."/>
            <person name="Berthelot C."/>
            <person name="Roest Crollius H."/>
            <person name="Guiguen Y."/>
        </authorList>
    </citation>
    <scope>NUCLEOTIDE SEQUENCE</scope>
    <source>
        <strain evidence="11">NC1722</strain>
    </source>
</reference>
<keyword evidence="12" id="KW-1185">Reference proteome</keyword>